<dbReference type="AlphaFoldDB" id="A0A1I4W1X4"/>
<name>A0A1I4W1X4_9BACT</name>
<dbReference type="STRING" id="39841.SAMN05660836_02559"/>
<organism evidence="2 3">
    <name type="scientific">Thermodesulforhabdus norvegica</name>
    <dbReference type="NCBI Taxonomy" id="39841"/>
    <lineage>
        <taxon>Bacteria</taxon>
        <taxon>Pseudomonadati</taxon>
        <taxon>Thermodesulfobacteriota</taxon>
        <taxon>Syntrophobacteria</taxon>
        <taxon>Syntrophobacterales</taxon>
        <taxon>Thermodesulforhabdaceae</taxon>
        <taxon>Thermodesulforhabdus</taxon>
    </lineage>
</organism>
<reference evidence="2 3" key="1">
    <citation type="submission" date="2016-10" db="EMBL/GenBank/DDBJ databases">
        <authorList>
            <person name="de Groot N.N."/>
        </authorList>
    </citation>
    <scope>NUCLEOTIDE SEQUENCE [LARGE SCALE GENOMIC DNA]</scope>
    <source>
        <strain evidence="2 3">DSM 9990</strain>
    </source>
</reference>
<dbReference type="Pfam" id="PF04463">
    <property type="entry name" value="2-thiour_desulf"/>
    <property type="match status" value="1"/>
</dbReference>
<dbReference type="OrthoDB" id="495783at2"/>
<dbReference type="PANTHER" id="PTHR30087:SF1">
    <property type="entry name" value="HYPOTHETICAL CYTOSOLIC PROTEIN"/>
    <property type="match status" value="1"/>
</dbReference>
<accession>A0A1I4W1X4</accession>
<dbReference type="RefSeq" id="WP_093396340.1">
    <property type="nucleotide sequence ID" value="NZ_FOUU01000013.1"/>
</dbReference>
<evidence type="ECO:0000313" key="3">
    <source>
        <dbReference type="Proteomes" id="UP000199611"/>
    </source>
</evidence>
<protein>
    <submittedName>
        <fullName evidence="2">Uncharacterized conserved protein YbbK, DUF523 family</fullName>
    </submittedName>
</protein>
<proteinExistence type="predicted"/>
<feature type="domain" description="DUF1722" evidence="1">
    <location>
        <begin position="203"/>
        <end position="284"/>
    </location>
</feature>
<evidence type="ECO:0000259" key="1">
    <source>
        <dbReference type="Pfam" id="PF08349"/>
    </source>
</evidence>
<dbReference type="Proteomes" id="UP000199611">
    <property type="component" value="Unassembled WGS sequence"/>
</dbReference>
<dbReference type="Pfam" id="PF08349">
    <property type="entry name" value="DUF1722"/>
    <property type="match status" value="1"/>
</dbReference>
<dbReference type="PANTHER" id="PTHR30087">
    <property type="entry name" value="INNER MEMBRANE PROTEIN"/>
    <property type="match status" value="1"/>
</dbReference>
<keyword evidence="3" id="KW-1185">Reference proteome</keyword>
<dbReference type="InterPro" id="IPR007553">
    <property type="entry name" value="2-thiour_desulf"/>
</dbReference>
<gene>
    <name evidence="2" type="ORF">SAMN05660836_02559</name>
</gene>
<dbReference type="InterPro" id="IPR013560">
    <property type="entry name" value="DUF1722"/>
</dbReference>
<dbReference type="EMBL" id="FOUU01000013">
    <property type="protein sequence ID" value="SFN07472.1"/>
    <property type="molecule type" value="Genomic_DNA"/>
</dbReference>
<evidence type="ECO:0000313" key="2">
    <source>
        <dbReference type="EMBL" id="SFN07472.1"/>
    </source>
</evidence>
<sequence>MIRILVSACLLGHRVRYDGRHALNLFVRDTIGRHFHLVPLCPEAECGMGIPREPLSLRFDGAEFRIVSLNTNRDLVRPFKEWALKRIEELSRDGLHGAIFKSGSPSCAVRDATVFYDKGRKRKGPGLFVRLLKEQLPSLPAEDDVSIVRPERLENFILKAFIFEKWCNLLVQNGSLDSVKNFHNSYRLVVGSFSRVAMSRLEEILESDPSEATAEYGRVLQEALERKVTRTRSVRVVTHIFKAIKDEISDDEKKMVHYIIEALRNGEIPQYALPVFLKYFAGKCKHFPPEGLGYMEALELVSEVFNYS</sequence>